<accession>A0ABV7Q514</accession>
<evidence type="ECO:0000256" key="1">
    <source>
        <dbReference type="ARBA" id="ARBA00022741"/>
    </source>
</evidence>
<keyword evidence="5" id="KW-0413">Isomerase</keyword>
<evidence type="ECO:0000313" key="12">
    <source>
        <dbReference type="Proteomes" id="UP001595712"/>
    </source>
</evidence>
<protein>
    <recommendedName>
        <fullName evidence="7">DNA 3'-5' helicase</fullName>
        <ecNumber evidence="7">5.6.2.4</ecNumber>
    </recommendedName>
</protein>
<name>A0ABV7Q514_9ACTN</name>
<evidence type="ECO:0000256" key="7">
    <source>
        <dbReference type="ARBA" id="ARBA00034808"/>
    </source>
</evidence>
<dbReference type="EMBL" id="JBHRWO010000018">
    <property type="protein sequence ID" value="MFC3494418.1"/>
    <property type="molecule type" value="Genomic_DNA"/>
</dbReference>
<dbReference type="RefSeq" id="WP_387978155.1">
    <property type="nucleotide sequence ID" value="NZ_JBHRWO010000018.1"/>
</dbReference>
<comment type="catalytic activity">
    <reaction evidence="8">
        <text>ATP + H2O = ADP + phosphate + H(+)</text>
        <dbReference type="Rhea" id="RHEA:13065"/>
        <dbReference type="ChEBI" id="CHEBI:15377"/>
        <dbReference type="ChEBI" id="CHEBI:15378"/>
        <dbReference type="ChEBI" id="CHEBI:30616"/>
        <dbReference type="ChEBI" id="CHEBI:43474"/>
        <dbReference type="ChEBI" id="CHEBI:456216"/>
        <dbReference type="EC" id="5.6.2.4"/>
    </reaction>
</comment>
<dbReference type="Gene3D" id="3.40.50.300">
    <property type="entry name" value="P-loop containing nucleotide triphosphate hydrolases"/>
    <property type="match status" value="2"/>
</dbReference>
<comment type="caution">
    <text evidence="11">The sequence shown here is derived from an EMBL/GenBank/DDBJ whole genome shotgun (WGS) entry which is preliminary data.</text>
</comment>
<evidence type="ECO:0000259" key="10">
    <source>
        <dbReference type="PROSITE" id="PS51198"/>
    </source>
</evidence>
<gene>
    <name evidence="11" type="ORF">ACFO8M_18185</name>
</gene>
<keyword evidence="3 9" id="KW-0347">Helicase</keyword>
<keyword evidence="2 9" id="KW-0378">Hydrolase</keyword>
<evidence type="ECO:0000256" key="3">
    <source>
        <dbReference type="ARBA" id="ARBA00022806"/>
    </source>
</evidence>
<feature type="domain" description="UvrD-like helicase ATP-binding" evidence="10">
    <location>
        <begin position="247"/>
        <end position="557"/>
    </location>
</feature>
<keyword evidence="4 9" id="KW-0067">ATP-binding</keyword>
<comment type="catalytic activity">
    <reaction evidence="6">
        <text>Couples ATP hydrolysis with the unwinding of duplex DNA by translocating in the 3'-5' direction.</text>
        <dbReference type="EC" id="5.6.2.4"/>
    </reaction>
</comment>
<evidence type="ECO:0000256" key="6">
    <source>
        <dbReference type="ARBA" id="ARBA00034617"/>
    </source>
</evidence>
<dbReference type="Proteomes" id="UP001595712">
    <property type="component" value="Unassembled WGS sequence"/>
</dbReference>
<dbReference type="PANTHER" id="PTHR11070">
    <property type="entry name" value="UVRD / RECB / PCRA DNA HELICASE FAMILY MEMBER"/>
    <property type="match status" value="1"/>
</dbReference>
<dbReference type="SUPFAM" id="SSF52540">
    <property type="entry name" value="P-loop containing nucleoside triphosphate hydrolases"/>
    <property type="match status" value="1"/>
</dbReference>
<evidence type="ECO:0000256" key="2">
    <source>
        <dbReference type="ARBA" id="ARBA00022801"/>
    </source>
</evidence>
<reference evidence="12" key="1">
    <citation type="journal article" date="2019" name="Int. J. Syst. Evol. Microbiol.">
        <title>The Global Catalogue of Microorganisms (GCM) 10K type strain sequencing project: providing services to taxonomists for standard genome sequencing and annotation.</title>
        <authorList>
            <consortium name="The Broad Institute Genomics Platform"/>
            <consortium name="The Broad Institute Genome Sequencing Center for Infectious Disease"/>
            <person name="Wu L."/>
            <person name="Ma J."/>
        </authorList>
    </citation>
    <scope>NUCLEOTIDE SEQUENCE [LARGE SCALE GENOMIC DNA]</scope>
    <source>
        <strain evidence="12">CGMCC 4.7396</strain>
    </source>
</reference>
<dbReference type="PROSITE" id="PS51198">
    <property type="entry name" value="UVRD_HELICASE_ATP_BIND"/>
    <property type="match status" value="1"/>
</dbReference>
<dbReference type="PANTHER" id="PTHR11070:SF45">
    <property type="entry name" value="DNA 3'-5' HELICASE"/>
    <property type="match status" value="1"/>
</dbReference>
<feature type="binding site" evidence="9">
    <location>
        <begin position="268"/>
        <end position="275"/>
    </location>
    <ligand>
        <name>ATP</name>
        <dbReference type="ChEBI" id="CHEBI:30616"/>
    </ligand>
</feature>
<dbReference type="Pfam" id="PF13361">
    <property type="entry name" value="UvrD_C"/>
    <property type="match status" value="1"/>
</dbReference>
<evidence type="ECO:0000256" key="4">
    <source>
        <dbReference type="ARBA" id="ARBA00022840"/>
    </source>
</evidence>
<sequence length="711" mass="79511">MSGNADVALYLPKQLNRRLRKLPPEVRELTTSFFAKFNEDFRRNAIHLEPIRQVKDRRLRTARLNQAWRAILLQADDQEFVLLDVAPHDEAYRRIKVISWGVNPTFANFEVSYLDELQLPVQAQALGSPAAERHSAGVFDPYTDAQLSELGIRPELLPALRPLATEEEVLALAEGLDDRIAQIVVDLASGVAYETVMDQITRPGASSDEIDVSDIAAALRNPASQVTSTDAAVAKMIDAGFEAWQLFLHPDQRKLVDRSYNGPARVAGGPGTGKTVVALHRTARLARALEVGGNDRILLTTYNKRLKSDLERRLGKLLDDAARARVDVVNIDRLALDIARELTGERRRPVWNDDELRDLWQQVLDAADETGFEAAFLLEEWREVILAGFITSKSAYLAAERPGRGTRLGKAQRARVWDLVERYLALLTAEQVWSGEQICMAAALAENARAWTGKRRYRHIVVDEAQDLSAVHWRLLRMLCPETTDDLFIAGDNFQRIYRQPLRMAPLGIDIQGRSRNLTLSYRTTRQILDKAMLVMSDAEADPVDEDATDLSGYRSVLSGAEPRFLPQRDERSEMRAVIDQVLSWADRGAERNSIVVCMPNAKSVPRYVDALQAAGVPAVAVRDDIPEGDSVHVTTINGLKGTEYHRVVLTEVGADRYPRRFATSLADADPVAHAQALERERNLLFVAFTRACRDLTVVWSGEPSPLLRQG</sequence>
<dbReference type="Pfam" id="PF00580">
    <property type="entry name" value="UvrD-helicase"/>
    <property type="match status" value="1"/>
</dbReference>
<evidence type="ECO:0000256" key="9">
    <source>
        <dbReference type="PROSITE-ProRule" id="PRU00560"/>
    </source>
</evidence>
<dbReference type="InterPro" id="IPR027417">
    <property type="entry name" value="P-loop_NTPase"/>
</dbReference>
<keyword evidence="1 9" id="KW-0547">Nucleotide-binding</keyword>
<evidence type="ECO:0000256" key="5">
    <source>
        <dbReference type="ARBA" id="ARBA00023235"/>
    </source>
</evidence>
<dbReference type="EC" id="5.6.2.4" evidence="7"/>
<dbReference type="InterPro" id="IPR000212">
    <property type="entry name" value="DNA_helicase_UvrD/REP"/>
</dbReference>
<proteinExistence type="predicted"/>
<evidence type="ECO:0000256" key="8">
    <source>
        <dbReference type="ARBA" id="ARBA00048988"/>
    </source>
</evidence>
<keyword evidence="12" id="KW-1185">Reference proteome</keyword>
<dbReference type="InterPro" id="IPR014017">
    <property type="entry name" value="DNA_helicase_UvrD-like_C"/>
</dbReference>
<dbReference type="InterPro" id="IPR014016">
    <property type="entry name" value="UvrD-like_ATP-bd"/>
</dbReference>
<evidence type="ECO:0000313" key="11">
    <source>
        <dbReference type="EMBL" id="MFC3494418.1"/>
    </source>
</evidence>
<organism evidence="11 12">
    <name type="scientific">Glycomyces rhizosphaerae</name>
    <dbReference type="NCBI Taxonomy" id="2054422"/>
    <lineage>
        <taxon>Bacteria</taxon>
        <taxon>Bacillati</taxon>
        <taxon>Actinomycetota</taxon>
        <taxon>Actinomycetes</taxon>
        <taxon>Glycomycetales</taxon>
        <taxon>Glycomycetaceae</taxon>
        <taxon>Glycomyces</taxon>
    </lineage>
</organism>